<dbReference type="Pfam" id="PF00271">
    <property type="entry name" value="Helicase_C"/>
    <property type="match status" value="1"/>
</dbReference>
<dbReference type="GO" id="GO:0003676">
    <property type="term" value="F:nucleic acid binding"/>
    <property type="evidence" value="ECO:0007669"/>
    <property type="project" value="InterPro"/>
</dbReference>
<gene>
    <name evidence="10" type="primary">vasa</name>
</gene>
<evidence type="ECO:0000313" key="10">
    <source>
        <dbReference type="EMBL" id="AIM52096.1"/>
    </source>
</evidence>
<dbReference type="InterPro" id="IPR000629">
    <property type="entry name" value="RNA-helicase_DEAD-box_CS"/>
</dbReference>
<dbReference type="GO" id="GO:0005524">
    <property type="term" value="F:ATP binding"/>
    <property type="evidence" value="ECO:0007669"/>
    <property type="project" value="UniProtKB-KW"/>
</dbReference>
<reference evidence="10" key="1">
    <citation type="submission" date="2014-07" db="EMBL/GenBank/DDBJ databases">
        <title>Germ-line/multipotency genes reveal dynamic post-embryonic development of gonads in the asexual annelid Pristina leidyi.</title>
        <authorList>
            <person name="Ozpolat B.D."/>
            <person name="Sloane E."/>
            <person name="Bely A.E."/>
        </authorList>
    </citation>
    <scope>NUCLEOTIDE SEQUENCE</scope>
</reference>
<dbReference type="FunFam" id="3.40.50.300:FF:000008">
    <property type="entry name" value="ATP-dependent RNA helicase RhlB"/>
    <property type="match status" value="1"/>
</dbReference>
<dbReference type="InterPro" id="IPR014001">
    <property type="entry name" value="Helicase_ATP-bd"/>
</dbReference>
<keyword evidence="3 6" id="KW-0378">Hydrolase</keyword>
<name>A0A088FS57_9ANNE</name>
<evidence type="ECO:0000256" key="3">
    <source>
        <dbReference type="ARBA" id="ARBA00022801"/>
    </source>
</evidence>
<dbReference type="EC" id="3.6.4.13" evidence="1"/>
<dbReference type="InterPro" id="IPR011545">
    <property type="entry name" value="DEAD/DEAH_box_helicase_dom"/>
</dbReference>
<accession>A0A088FS57</accession>
<evidence type="ECO:0000256" key="6">
    <source>
        <dbReference type="RuleBase" id="RU000492"/>
    </source>
</evidence>
<dbReference type="InterPro" id="IPR027417">
    <property type="entry name" value="P-loop_NTPase"/>
</dbReference>
<dbReference type="SUPFAM" id="SSF52540">
    <property type="entry name" value="P-loop containing nucleoside triphosphate hydrolases"/>
    <property type="match status" value="1"/>
</dbReference>
<feature type="domain" description="Helicase C-terminal" evidence="9">
    <location>
        <begin position="223"/>
        <end position="371"/>
    </location>
</feature>
<evidence type="ECO:0000256" key="7">
    <source>
        <dbReference type="SAM" id="MobiDB-lite"/>
    </source>
</evidence>
<dbReference type="PROSITE" id="PS51192">
    <property type="entry name" value="HELICASE_ATP_BIND_1"/>
    <property type="match status" value="1"/>
</dbReference>
<dbReference type="GO" id="GO:0016787">
    <property type="term" value="F:hydrolase activity"/>
    <property type="evidence" value="ECO:0007669"/>
    <property type="project" value="UniProtKB-KW"/>
</dbReference>
<feature type="non-terminal residue" evidence="10">
    <location>
        <position position="1"/>
    </location>
</feature>
<dbReference type="PANTHER" id="PTHR47958">
    <property type="entry name" value="ATP-DEPENDENT RNA HELICASE DBP3"/>
    <property type="match status" value="1"/>
</dbReference>
<evidence type="ECO:0000256" key="4">
    <source>
        <dbReference type="ARBA" id="ARBA00022806"/>
    </source>
</evidence>
<dbReference type="GO" id="GO:0003724">
    <property type="term" value="F:RNA helicase activity"/>
    <property type="evidence" value="ECO:0007669"/>
    <property type="project" value="UniProtKB-EC"/>
</dbReference>
<evidence type="ECO:0000256" key="2">
    <source>
        <dbReference type="ARBA" id="ARBA00022741"/>
    </source>
</evidence>
<dbReference type="CDD" id="cd18787">
    <property type="entry name" value="SF2_C_DEAD"/>
    <property type="match status" value="1"/>
</dbReference>
<feature type="compositionally biased region" description="Polar residues" evidence="7">
    <location>
        <begin position="429"/>
        <end position="447"/>
    </location>
</feature>
<sequence>RKSKYDKPTPIQKWAIPAILQGRDVMACAQTGSGKTAAFLLPILTMMRRQGIEGSSFSEYQTPQAIIVGPTRELVIQINHEARKFAHDSMINSVVVYGGTSKNSQRNTLMRGTHIVVGTPGRLLDYIKEGVINLSRVRFVVLDEADRMLDLGFKGSIKELMDNANMPPKTERQTLMFSATFPREIQELAADLLKDYLFIVVGVVGNANTDIEQTIIQVDQFSKREQLLGILNNSGSNRVLVFVEQKRHADFLASFLSQSGFPTTSIHGDREQREREEALRDFKSGAAKILVATSVAARGLDIQGVDHVVNFDLPESRDDYVHRIGRTGRCGNIGRATSFFDPAKDHELARPLVQLLTDAQQQVPDWLESIAEGAVGTGGFTGIGGQFGAVDARSRRGRGGGGGSFGGGRDGGPSRNFADSGDRFASAQHPLTTSSSMTPYSAPSGANNGDDEMWD</sequence>
<evidence type="ECO:0000259" key="9">
    <source>
        <dbReference type="PROSITE" id="PS51194"/>
    </source>
</evidence>
<keyword evidence="5 6" id="KW-0067">ATP-binding</keyword>
<evidence type="ECO:0000256" key="1">
    <source>
        <dbReference type="ARBA" id="ARBA00012552"/>
    </source>
</evidence>
<dbReference type="SMART" id="SM00487">
    <property type="entry name" value="DEXDc"/>
    <property type="match status" value="1"/>
</dbReference>
<comment type="similarity">
    <text evidence="6">Belongs to the DEAD box helicase family.</text>
</comment>
<dbReference type="Pfam" id="PF00270">
    <property type="entry name" value="DEAD"/>
    <property type="match status" value="1"/>
</dbReference>
<dbReference type="AlphaFoldDB" id="A0A088FS57"/>
<feature type="compositionally biased region" description="Gly residues" evidence="7">
    <location>
        <begin position="399"/>
        <end position="411"/>
    </location>
</feature>
<dbReference type="EMBL" id="KM078051">
    <property type="protein sequence ID" value="AIM52096.1"/>
    <property type="molecule type" value="mRNA"/>
</dbReference>
<protein>
    <recommendedName>
        <fullName evidence="1">RNA helicase</fullName>
        <ecNumber evidence="1">3.6.4.13</ecNumber>
    </recommendedName>
</protein>
<dbReference type="PROSITE" id="PS51194">
    <property type="entry name" value="HELICASE_CTER"/>
    <property type="match status" value="1"/>
</dbReference>
<feature type="domain" description="Helicase ATP-binding" evidence="8">
    <location>
        <begin position="16"/>
        <end position="199"/>
    </location>
</feature>
<dbReference type="SMART" id="SM00490">
    <property type="entry name" value="HELICc"/>
    <property type="match status" value="1"/>
</dbReference>
<keyword evidence="4 6" id="KW-0347">Helicase</keyword>
<evidence type="ECO:0000256" key="5">
    <source>
        <dbReference type="ARBA" id="ARBA00022840"/>
    </source>
</evidence>
<organism evidence="10">
    <name type="scientific">Pristina leidyi</name>
    <dbReference type="NCBI Taxonomy" id="150440"/>
    <lineage>
        <taxon>Eukaryota</taxon>
        <taxon>Metazoa</taxon>
        <taxon>Spiralia</taxon>
        <taxon>Lophotrochozoa</taxon>
        <taxon>Annelida</taxon>
        <taxon>Clitellata</taxon>
        <taxon>Oligochaeta</taxon>
        <taxon>Tubificida</taxon>
        <taxon>Tubificina</taxon>
        <taxon>Naididae</taxon>
        <taxon>Naidinae</taxon>
        <taxon>Pristina</taxon>
    </lineage>
</organism>
<dbReference type="PROSITE" id="PS00039">
    <property type="entry name" value="DEAD_ATP_HELICASE"/>
    <property type="match status" value="1"/>
</dbReference>
<proteinExistence type="evidence at transcript level"/>
<feature type="region of interest" description="Disordered" evidence="7">
    <location>
        <begin position="391"/>
        <end position="455"/>
    </location>
</feature>
<dbReference type="Gene3D" id="3.40.50.300">
    <property type="entry name" value="P-loop containing nucleotide triphosphate hydrolases"/>
    <property type="match status" value="2"/>
</dbReference>
<dbReference type="InterPro" id="IPR001650">
    <property type="entry name" value="Helicase_C-like"/>
</dbReference>
<evidence type="ECO:0000259" key="8">
    <source>
        <dbReference type="PROSITE" id="PS51192"/>
    </source>
</evidence>
<keyword evidence="2 6" id="KW-0547">Nucleotide-binding</keyword>